<reference evidence="2" key="1">
    <citation type="submission" date="2021-05" db="EMBL/GenBank/DDBJ databases">
        <authorList>
            <person name="Alioto T."/>
            <person name="Alioto T."/>
            <person name="Gomez Garrido J."/>
        </authorList>
    </citation>
    <scope>NUCLEOTIDE SEQUENCE</scope>
</reference>
<evidence type="ECO:0000313" key="2">
    <source>
        <dbReference type="EMBL" id="CAG6738499.1"/>
    </source>
</evidence>
<dbReference type="EMBL" id="HBUF01408179">
    <property type="protein sequence ID" value="CAG6738499.1"/>
    <property type="molecule type" value="Transcribed_RNA"/>
</dbReference>
<organism evidence="2">
    <name type="scientific">Cacopsylla melanoneura</name>
    <dbReference type="NCBI Taxonomy" id="428564"/>
    <lineage>
        <taxon>Eukaryota</taxon>
        <taxon>Metazoa</taxon>
        <taxon>Ecdysozoa</taxon>
        <taxon>Arthropoda</taxon>
        <taxon>Hexapoda</taxon>
        <taxon>Insecta</taxon>
        <taxon>Pterygota</taxon>
        <taxon>Neoptera</taxon>
        <taxon>Paraneoptera</taxon>
        <taxon>Hemiptera</taxon>
        <taxon>Sternorrhyncha</taxon>
        <taxon>Psylloidea</taxon>
        <taxon>Psyllidae</taxon>
        <taxon>Psyllinae</taxon>
        <taxon>Cacopsylla</taxon>
    </lineage>
</organism>
<dbReference type="AlphaFoldDB" id="A0A8D8Z070"/>
<dbReference type="EMBL" id="HBUF01408180">
    <property type="protein sequence ID" value="CAG6738500.1"/>
    <property type="molecule type" value="Transcribed_RNA"/>
</dbReference>
<proteinExistence type="predicted"/>
<protein>
    <submittedName>
        <fullName evidence="2">Uncharacterized protein</fullName>
    </submittedName>
</protein>
<name>A0A8D8Z070_9HEMI</name>
<sequence>MKERQKARIHHNFILHADLNSFNLLRPVCDEVTTSDSNHPRPRTSTDLIPVRPSTSNGMASPRGAWDTNPSTPGSRPQARPLSAGPFHRPTLEPAIVLADGVLSPSDPAVPLIEAIKRELDRFPPVGSSERRHLQHPDHSYA</sequence>
<feature type="compositionally biased region" description="Polar residues" evidence="1">
    <location>
        <begin position="32"/>
        <end position="59"/>
    </location>
</feature>
<accession>A0A8D8Z070</accession>
<evidence type="ECO:0000256" key="1">
    <source>
        <dbReference type="SAM" id="MobiDB-lite"/>
    </source>
</evidence>
<feature type="region of interest" description="Disordered" evidence="1">
    <location>
        <begin position="32"/>
        <end position="89"/>
    </location>
</feature>